<dbReference type="RefSeq" id="WP_013382882.1">
    <property type="nucleotide sequence ID" value="NC_017384.1"/>
</dbReference>
<accession>F9Y737</accession>
<dbReference type="PROSITE" id="PS51318">
    <property type="entry name" value="TAT"/>
    <property type="match status" value="1"/>
</dbReference>
<name>F9Y737_KETVW</name>
<organism evidence="2 3">
    <name type="scientific">Ketogulonicigenium vulgare (strain WSH-001)</name>
    <dbReference type="NCBI Taxonomy" id="759362"/>
    <lineage>
        <taxon>Bacteria</taxon>
        <taxon>Pseudomonadati</taxon>
        <taxon>Pseudomonadota</taxon>
        <taxon>Alphaproteobacteria</taxon>
        <taxon>Rhodobacterales</taxon>
        <taxon>Roseobacteraceae</taxon>
        <taxon>Ketogulonicigenium</taxon>
    </lineage>
</organism>
<feature type="signal peptide" evidence="1">
    <location>
        <begin position="1"/>
        <end position="24"/>
    </location>
</feature>
<dbReference type="InterPro" id="IPR006311">
    <property type="entry name" value="TAT_signal"/>
</dbReference>
<dbReference type="KEGG" id="kvl:KVU_2388"/>
<keyword evidence="1" id="KW-0732">Signal</keyword>
<gene>
    <name evidence="2" type="ordered locus">KVU_2388</name>
</gene>
<sequence>MTLISRRLFLAGVTASVAGLPALAQIRETFLTLTPAGAVAEVTRAQREGEILTVTARFTAFEPDYAGEVIYENLTPSEVIQGVYLKTGDRDFGVWSEGGTLQLPDALHLAPHSGGPNPEIVGEWTAVFIAPTLDVREITLLLPGMLPIGHFIIRDR</sequence>
<reference evidence="2 3" key="1">
    <citation type="journal article" date="2011" name="J. Bacteriol.">
        <title>Complete genome sequence of the industrial strain Ketogulonicigenium vulgare WSH-001.</title>
        <authorList>
            <person name="Liu L."/>
            <person name="Li Y."/>
            <person name="Zhang J."/>
            <person name="Zhou Z."/>
            <person name="Liu J."/>
            <person name="Li X."/>
            <person name="Zhou J."/>
            <person name="Du G."/>
            <person name="Wang L."/>
            <person name="Chen J."/>
        </authorList>
    </citation>
    <scope>NUCLEOTIDE SEQUENCE [LARGE SCALE GENOMIC DNA]</scope>
    <source>
        <strain evidence="2 3">WSH-001</strain>
    </source>
</reference>
<dbReference type="Proteomes" id="UP000000692">
    <property type="component" value="Chromosome"/>
</dbReference>
<proteinExistence type="predicted"/>
<feature type="chain" id="PRO_5003391352" evidence="1">
    <location>
        <begin position="25"/>
        <end position="156"/>
    </location>
</feature>
<evidence type="ECO:0000313" key="3">
    <source>
        <dbReference type="Proteomes" id="UP000000692"/>
    </source>
</evidence>
<protein>
    <submittedName>
        <fullName evidence="2">Uncharacterized protein</fullName>
    </submittedName>
</protein>
<dbReference type="OrthoDB" id="9132095at2"/>
<dbReference type="HOGENOM" id="CLU_1684225_0_0_5"/>
<dbReference type="EMBL" id="CP002018">
    <property type="protein sequence ID" value="AEM42227.1"/>
    <property type="molecule type" value="Genomic_DNA"/>
</dbReference>
<keyword evidence="3" id="KW-1185">Reference proteome</keyword>
<evidence type="ECO:0000313" key="2">
    <source>
        <dbReference type="EMBL" id="AEM42227.1"/>
    </source>
</evidence>
<evidence type="ECO:0000256" key="1">
    <source>
        <dbReference type="SAM" id="SignalP"/>
    </source>
</evidence>
<dbReference type="AlphaFoldDB" id="F9Y737"/>